<reference evidence="1 2" key="1">
    <citation type="submission" date="2020-08" db="EMBL/GenBank/DDBJ databases">
        <title>Genomic Encyclopedia of Type Strains, Phase IV (KMG-IV): sequencing the most valuable type-strain genomes for metagenomic binning, comparative biology and taxonomic classification.</title>
        <authorList>
            <person name="Goeker M."/>
        </authorList>
    </citation>
    <scope>NUCLEOTIDE SEQUENCE [LARGE SCALE GENOMIC DNA]</scope>
    <source>
        <strain evidence="1 2">YIM 65646</strain>
    </source>
</reference>
<evidence type="ECO:0000313" key="2">
    <source>
        <dbReference type="Proteomes" id="UP000548476"/>
    </source>
</evidence>
<comment type="caution">
    <text evidence="1">The sequence shown here is derived from an EMBL/GenBank/DDBJ whole genome shotgun (WGS) entry which is preliminary data.</text>
</comment>
<accession>A0A841FYA1</accession>
<dbReference type="Proteomes" id="UP000548476">
    <property type="component" value="Unassembled WGS sequence"/>
</dbReference>
<keyword evidence="2" id="KW-1185">Reference proteome</keyword>
<gene>
    <name evidence="1" type="ORF">HNR73_006584</name>
</gene>
<sequence>MAGPGANELELPEVLKHDRMGHQMRGVAAVYSHVTPAMRHQVRTRLQDHWEAHAGFSSVQAA</sequence>
<organism evidence="1 2">
    <name type="scientific">Phytomonospora endophytica</name>
    <dbReference type="NCBI Taxonomy" id="714109"/>
    <lineage>
        <taxon>Bacteria</taxon>
        <taxon>Bacillati</taxon>
        <taxon>Actinomycetota</taxon>
        <taxon>Actinomycetes</taxon>
        <taxon>Micromonosporales</taxon>
        <taxon>Micromonosporaceae</taxon>
        <taxon>Phytomonospora</taxon>
    </lineage>
</organism>
<evidence type="ECO:0000313" key="1">
    <source>
        <dbReference type="EMBL" id="MBB6038698.1"/>
    </source>
</evidence>
<protein>
    <submittedName>
        <fullName evidence="1">Uncharacterized protein</fullName>
    </submittedName>
</protein>
<name>A0A841FYA1_9ACTN</name>
<dbReference type="EMBL" id="JACHGT010000018">
    <property type="protein sequence ID" value="MBB6038698.1"/>
    <property type="molecule type" value="Genomic_DNA"/>
</dbReference>
<proteinExistence type="predicted"/>
<dbReference type="AlphaFoldDB" id="A0A841FYA1"/>